<protein>
    <recommendedName>
        <fullName evidence="2">proton-translocating NAD(P)(+) transhydrogenase</fullName>
        <ecNumber evidence="2">7.1.1.1</ecNumber>
    </recommendedName>
</protein>
<dbReference type="PANTHER" id="PTHR10160">
    <property type="entry name" value="NAD(P) TRANSHYDROGENASE"/>
    <property type="match status" value="1"/>
</dbReference>
<keyword evidence="7" id="KW-0520">NAD</keyword>
<dbReference type="InterPro" id="IPR034300">
    <property type="entry name" value="PNTB-like"/>
</dbReference>
<keyword evidence="6" id="KW-1133">Transmembrane helix</keyword>
<evidence type="ECO:0000313" key="12">
    <source>
        <dbReference type="Proteomes" id="UP000288216"/>
    </source>
</evidence>
<dbReference type="GO" id="GO:0006740">
    <property type="term" value="P:NADPH regeneration"/>
    <property type="evidence" value="ECO:0007669"/>
    <property type="project" value="TreeGrafter"/>
</dbReference>
<evidence type="ECO:0000313" key="11">
    <source>
        <dbReference type="EMBL" id="GCB77115.1"/>
    </source>
</evidence>
<dbReference type="Pfam" id="PF02233">
    <property type="entry name" value="PNTB"/>
    <property type="match status" value="1"/>
</dbReference>
<dbReference type="InterPro" id="IPR029035">
    <property type="entry name" value="DHS-like_NAD/FAD-binding_dom"/>
</dbReference>
<organism evidence="11 12">
    <name type="scientific">Scyliorhinus torazame</name>
    <name type="common">Cloudy catshark</name>
    <name type="synonym">Catulus torazame</name>
    <dbReference type="NCBI Taxonomy" id="75743"/>
    <lineage>
        <taxon>Eukaryota</taxon>
        <taxon>Metazoa</taxon>
        <taxon>Chordata</taxon>
        <taxon>Craniata</taxon>
        <taxon>Vertebrata</taxon>
        <taxon>Chondrichthyes</taxon>
        <taxon>Elasmobranchii</taxon>
        <taxon>Galeomorphii</taxon>
        <taxon>Galeoidea</taxon>
        <taxon>Carcharhiniformes</taxon>
        <taxon>Scyliorhinidae</taxon>
        <taxon>Scyliorhinus</taxon>
    </lineage>
</organism>
<feature type="domain" description="NADP transhydrogenase beta-like" evidence="10">
    <location>
        <begin position="3"/>
        <end position="81"/>
    </location>
</feature>
<dbReference type="Proteomes" id="UP000288216">
    <property type="component" value="Unassembled WGS sequence"/>
</dbReference>
<sequence>MGTDLVLVIGANDTVNSAAQDDPNSVIAGMPVLEVWKSKQVVVLKRSLGVGYAAVDNPVFYKPNTAMLLGDAKKSCDALYAKMKESAGPS</sequence>
<dbReference type="GO" id="GO:0050661">
    <property type="term" value="F:NADP binding"/>
    <property type="evidence" value="ECO:0007669"/>
    <property type="project" value="TreeGrafter"/>
</dbReference>
<dbReference type="OrthoDB" id="37244at2759"/>
<proteinExistence type="predicted"/>
<keyword evidence="4" id="KW-0521">NADP</keyword>
<dbReference type="EMBL" id="BFAA01011509">
    <property type="protein sequence ID" value="GCB77115.1"/>
    <property type="molecule type" value="Genomic_DNA"/>
</dbReference>
<reference evidence="11 12" key="1">
    <citation type="journal article" date="2018" name="Nat. Ecol. Evol.">
        <title>Shark genomes provide insights into elasmobranch evolution and the origin of vertebrates.</title>
        <authorList>
            <person name="Hara Y"/>
            <person name="Yamaguchi K"/>
            <person name="Onimaru K"/>
            <person name="Kadota M"/>
            <person name="Koyanagi M"/>
            <person name="Keeley SD"/>
            <person name="Tatsumi K"/>
            <person name="Tanaka K"/>
            <person name="Motone F"/>
            <person name="Kageyama Y"/>
            <person name="Nozu R"/>
            <person name="Adachi N"/>
            <person name="Nishimura O"/>
            <person name="Nakagawa R"/>
            <person name="Tanegashima C"/>
            <person name="Kiyatake I"/>
            <person name="Matsumoto R"/>
            <person name="Murakumo K"/>
            <person name="Nishida K"/>
            <person name="Terakita A"/>
            <person name="Kuratani S"/>
            <person name="Sato K"/>
            <person name="Hyodo S Kuraku.S."/>
        </authorList>
    </citation>
    <scope>NUCLEOTIDE SEQUENCE [LARGE SCALE GENOMIC DNA]</scope>
</reference>
<dbReference type="EC" id="7.1.1.1" evidence="2"/>
<evidence type="ECO:0000256" key="5">
    <source>
        <dbReference type="ARBA" id="ARBA00022967"/>
    </source>
</evidence>
<evidence type="ECO:0000256" key="7">
    <source>
        <dbReference type="ARBA" id="ARBA00023027"/>
    </source>
</evidence>
<keyword evidence="5" id="KW-1278">Translocase</keyword>
<keyword evidence="3" id="KW-0812">Transmembrane</keyword>
<comment type="caution">
    <text evidence="11">The sequence shown here is derived from an EMBL/GenBank/DDBJ whole genome shotgun (WGS) entry which is preliminary data.</text>
</comment>
<evidence type="ECO:0000256" key="2">
    <source>
        <dbReference type="ARBA" id="ARBA00012943"/>
    </source>
</evidence>
<keyword evidence="8" id="KW-0472">Membrane</keyword>
<dbReference type="PANTHER" id="PTHR10160:SF19">
    <property type="entry name" value="PROTON-TRANSLOCATING NAD(P)(+) TRANSHYDROGENASE"/>
    <property type="match status" value="1"/>
</dbReference>
<evidence type="ECO:0000256" key="3">
    <source>
        <dbReference type="ARBA" id="ARBA00022692"/>
    </source>
</evidence>
<evidence type="ECO:0000259" key="10">
    <source>
        <dbReference type="Pfam" id="PF02233"/>
    </source>
</evidence>
<evidence type="ECO:0000256" key="8">
    <source>
        <dbReference type="ARBA" id="ARBA00023136"/>
    </source>
</evidence>
<accession>A0A401PVH7</accession>
<evidence type="ECO:0000256" key="1">
    <source>
        <dbReference type="ARBA" id="ARBA00004141"/>
    </source>
</evidence>
<keyword evidence="12" id="KW-1185">Reference proteome</keyword>
<dbReference type="STRING" id="75743.A0A401PVH7"/>
<comment type="subcellular location">
    <subcellularLocation>
        <location evidence="1">Membrane</location>
        <topology evidence="1">Multi-pass membrane protein</topology>
    </subcellularLocation>
</comment>
<comment type="catalytic activity">
    <reaction evidence="9">
        <text>NAD(+) + NADPH + H(+)(in) = NADH + NADP(+) + H(+)(out)</text>
        <dbReference type="Rhea" id="RHEA:47992"/>
        <dbReference type="ChEBI" id="CHEBI:15378"/>
        <dbReference type="ChEBI" id="CHEBI:57540"/>
        <dbReference type="ChEBI" id="CHEBI:57783"/>
        <dbReference type="ChEBI" id="CHEBI:57945"/>
        <dbReference type="ChEBI" id="CHEBI:58349"/>
        <dbReference type="EC" id="7.1.1.1"/>
    </reaction>
</comment>
<gene>
    <name evidence="11" type="ORF">scyTo_0017551</name>
</gene>
<dbReference type="SUPFAM" id="SSF52467">
    <property type="entry name" value="DHS-like NAD/FAD-binding domain"/>
    <property type="match status" value="1"/>
</dbReference>
<dbReference type="Gene3D" id="3.40.50.1220">
    <property type="entry name" value="TPP-binding domain"/>
    <property type="match status" value="1"/>
</dbReference>
<evidence type="ECO:0000256" key="6">
    <source>
        <dbReference type="ARBA" id="ARBA00022989"/>
    </source>
</evidence>
<name>A0A401PVH7_SCYTO</name>
<dbReference type="GO" id="GO:0008750">
    <property type="term" value="F:proton-translocating NAD(P)+ transhydrogenase activity"/>
    <property type="evidence" value="ECO:0007669"/>
    <property type="project" value="UniProtKB-EC"/>
</dbReference>
<evidence type="ECO:0000256" key="4">
    <source>
        <dbReference type="ARBA" id="ARBA00022857"/>
    </source>
</evidence>
<dbReference type="AlphaFoldDB" id="A0A401PVH7"/>
<dbReference type="GO" id="GO:0005743">
    <property type="term" value="C:mitochondrial inner membrane"/>
    <property type="evidence" value="ECO:0007669"/>
    <property type="project" value="TreeGrafter"/>
</dbReference>
<evidence type="ECO:0000256" key="9">
    <source>
        <dbReference type="ARBA" id="ARBA00048202"/>
    </source>
</evidence>